<evidence type="ECO:0000256" key="1">
    <source>
        <dbReference type="HAMAP-Rule" id="MF_00302"/>
    </source>
</evidence>
<evidence type="ECO:0000313" key="4">
    <source>
        <dbReference type="EMBL" id="TWI68925.1"/>
    </source>
</evidence>
<dbReference type="EMBL" id="VLLC01000019">
    <property type="protein sequence ID" value="TWI68925.1"/>
    <property type="molecule type" value="Genomic_DNA"/>
</dbReference>
<dbReference type="HAMAP" id="MF_00302">
    <property type="entry name" value="ClpS"/>
    <property type="match status" value="1"/>
</dbReference>
<name>A0A562RIM0_9BACT</name>
<dbReference type="SUPFAM" id="SSF54736">
    <property type="entry name" value="ClpS-like"/>
    <property type="match status" value="1"/>
</dbReference>
<dbReference type="Gene3D" id="3.30.1390.10">
    <property type="match status" value="1"/>
</dbReference>
<organism evidence="4 5">
    <name type="scientific">Desulfobotulus alkaliphilus</name>
    <dbReference type="NCBI Taxonomy" id="622671"/>
    <lineage>
        <taxon>Bacteria</taxon>
        <taxon>Pseudomonadati</taxon>
        <taxon>Thermodesulfobacteriota</taxon>
        <taxon>Desulfobacteria</taxon>
        <taxon>Desulfobacterales</taxon>
        <taxon>Desulfobacteraceae</taxon>
        <taxon>Desulfobotulus</taxon>
    </lineage>
</organism>
<comment type="subunit">
    <text evidence="1">Binds to the N-terminal domain of the chaperone ClpA.</text>
</comment>
<comment type="caution">
    <text evidence="4">The sequence shown here is derived from an EMBL/GenBank/DDBJ whole genome shotgun (WGS) entry which is preliminary data.</text>
</comment>
<dbReference type="NCBIfam" id="NF000672">
    <property type="entry name" value="PRK00033.1-5"/>
    <property type="match status" value="1"/>
</dbReference>
<dbReference type="FunFam" id="3.30.1390.10:FF:000002">
    <property type="entry name" value="ATP-dependent Clp protease adapter protein ClpS"/>
    <property type="match status" value="1"/>
</dbReference>
<evidence type="ECO:0000313" key="5">
    <source>
        <dbReference type="Proteomes" id="UP000318307"/>
    </source>
</evidence>
<dbReference type="OrthoDB" id="9796121at2"/>
<dbReference type="AlphaFoldDB" id="A0A562RIM0"/>
<keyword evidence="5" id="KW-1185">Reference proteome</keyword>
<dbReference type="InterPro" id="IPR022935">
    <property type="entry name" value="ClpS"/>
</dbReference>
<feature type="region of interest" description="Disordered" evidence="2">
    <location>
        <begin position="1"/>
        <end position="20"/>
    </location>
</feature>
<keyword evidence="4" id="KW-0645">Protease</keyword>
<evidence type="ECO:0000256" key="2">
    <source>
        <dbReference type="SAM" id="MobiDB-lite"/>
    </source>
</evidence>
<proteinExistence type="inferred from homology"/>
<dbReference type="GO" id="GO:0030163">
    <property type="term" value="P:protein catabolic process"/>
    <property type="evidence" value="ECO:0007669"/>
    <property type="project" value="InterPro"/>
</dbReference>
<sequence length="107" mass="12143">MGGMHTEFEESLEELLGEEHEKDHPPLYKVLLHNDDYTTMDFVVEVLVAIFHKTLEEATDIMLSVHRKGVGLCGVYPHEIAESKVEAVTLHARAHGFPLRTTMEKES</sequence>
<dbReference type="Proteomes" id="UP000318307">
    <property type="component" value="Unassembled WGS sequence"/>
</dbReference>
<feature type="domain" description="Adaptor protein ClpS core" evidence="3">
    <location>
        <begin position="24"/>
        <end position="102"/>
    </location>
</feature>
<dbReference type="PANTHER" id="PTHR33473:SF19">
    <property type="entry name" value="ATP-DEPENDENT CLP PROTEASE ADAPTER PROTEIN CLPS"/>
    <property type="match status" value="1"/>
</dbReference>
<dbReference type="GO" id="GO:0008233">
    <property type="term" value="F:peptidase activity"/>
    <property type="evidence" value="ECO:0007669"/>
    <property type="project" value="UniProtKB-KW"/>
</dbReference>
<dbReference type="RefSeq" id="WP_144685507.1">
    <property type="nucleotide sequence ID" value="NZ_VLLC01000019.1"/>
</dbReference>
<evidence type="ECO:0000259" key="3">
    <source>
        <dbReference type="Pfam" id="PF02617"/>
    </source>
</evidence>
<keyword evidence="4" id="KW-0378">Hydrolase</keyword>
<dbReference type="InterPro" id="IPR003769">
    <property type="entry name" value="ClpS_core"/>
</dbReference>
<comment type="function">
    <text evidence="1">Involved in the modulation of the specificity of the ClpAP-mediated ATP-dependent protein degradation.</text>
</comment>
<protein>
    <recommendedName>
        <fullName evidence="1">ATP-dependent Clp protease adapter protein ClpS</fullName>
    </recommendedName>
</protein>
<dbReference type="InterPro" id="IPR014719">
    <property type="entry name" value="Ribosomal_bL12_C/ClpS-like"/>
</dbReference>
<dbReference type="GO" id="GO:0006508">
    <property type="term" value="P:proteolysis"/>
    <property type="evidence" value="ECO:0007669"/>
    <property type="project" value="UniProtKB-UniRule"/>
</dbReference>
<accession>A0A562RIM0</accession>
<reference evidence="4 5" key="1">
    <citation type="submission" date="2019-07" db="EMBL/GenBank/DDBJ databases">
        <title>Genome sequencing of 100 strains of the haloalkaliphilic chemolithoautotrophic sulfur-oxidizing bacterium Thioalkalivibrio.</title>
        <authorList>
            <person name="Muyzer G."/>
        </authorList>
    </citation>
    <scope>NUCLEOTIDE SEQUENCE [LARGE SCALE GENOMIC DNA]</scope>
    <source>
        <strain evidence="4 5">ASO4-4</strain>
    </source>
</reference>
<dbReference type="PANTHER" id="PTHR33473">
    <property type="entry name" value="ATP-DEPENDENT CLP PROTEASE ADAPTER PROTEIN CLPS1, CHLOROPLASTIC"/>
    <property type="match status" value="1"/>
</dbReference>
<comment type="similarity">
    <text evidence="1">Belongs to the ClpS family.</text>
</comment>
<gene>
    <name evidence="1" type="primary">clpS</name>
    <name evidence="4" type="ORF">LZ24_02399</name>
</gene>
<dbReference type="Pfam" id="PF02617">
    <property type="entry name" value="ClpS"/>
    <property type="match status" value="1"/>
</dbReference>